<accession>A0ABR1T987</accession>
<evidence type="ECO:0000313" key="2">
    <source>
        <dbReference type="Proteomes" id="UP001480595"/>
    </source>
</evidence>
<keyword evidence="2" id="KW-1185">Reference proteome</keyword>
<protein>
    <submittedName>
        <fullName evidence="1">Uncharacterized protein</fullName>
    </submittedName>
</protein>
<dbReference type="Proteomes" id="UP001480595">
    <property type="component" value="Unassembled WGS sequence"/>
</dbReference>
<comment type="caution">
    <text evidence="1">The sequence shown here is derived from an EMBL/GenBank/DDBJ whole genome shotgun (WGS) entry which is preliminary data.</text>
</comment>
<dbReference type="GeneID" id="92098125"/>
<evidence type="ECO:0000313" key="1">
    <source>
        <dbReference type="EMBL" id="KAK8043170.1"/>
    </source>
</evidence>
<gene>
    <name evidence="1" type="ORF">PG994_013653</name>
</gene>
<dbReference type="EMBL" id="JAQQWL010000013">
    <property type="protein sequence ID" value="KAK8043170.1"/>
    <property type="molecule type" value="Genomic_DNA"/>
</dbReference>
<sequence>MGSTSLPQSNNLQLPQICQQHALFIRAFLARAQSKVLRRAPAVGLVLEAALEPRQVRLFVLPRHQEPVRRRERLAQDERQIVDPGFLTIGAGVDQVSAVEHQQFALVAGDVEQSLQSIDGILPRIDSAVDPMELAQEDAGFVRFREAAPSVFAAGGA</sequence>
<name>A0ABR1T987_9PEZI</name>
<dbReference type="RefSeq" id="XP_066710023.1">
    <property type="nucleotide sequence ID" value="XM_066865062.1"/>
</dbReference>
<proteinExistence type="predicted"/>
<organism evidence="1 2">
    <name type="scientific">Apiospora phragmitis</name>
    <dbReference type="NCBI Taxonomy" id="2905665"/>
    <lineage>
        <taxon>Eukaryota</taxon>
        <taxon>Fungi</taxon>
        <taxon>Dikarya</taxon>
        <taxon>Ascomycota</taxon>
        <taxon>Pezizomycotina</taxon>
        <taxon>Sordariomycetes</taxon>
        <taxon>Xylariomycetidae</taxon>
        <taxon>Amphisphaeriales</taxon>
        <taxon>Apiosporaceae</taxon>
        <taxon>Apiospora</taxon>
    </lineage>
</organism>
<reference evidence="1 2" key="1">
    <citation type="submission" date="2023-01" db="EMBL/GenBank/DDBJ databases">
        <title>Analysis of 21 Apiospora genomes using comparative genomics revels a genus with tremendous synthesis potential of carbohydrate active enzymes and secondary metabolites.</title>
        <authorList>
            <person name="Sorensen T."/>
        </authorList>
    </citation>
    <scope>NUCLEOTIDE SEQUENCE [LARGE SCALE GENOMIC DNA]</scope>
    <source>
        <strain evidence="1 2">CBS 135458</strain>
    </source>
</reference>